<name>A0ABR3WK64_9PEZI</name>
<dbReference type="EMBL" id="JAWRVE010000073">
    <property type="protein sequence ID" value="KAL1863887.1"/>
    <property type="molecule type" value="Genomic_DNA"/>
</dbReference>
<proteinExistence type="predicted"/>
<comment type="caution">
    <text evidence="2">The sequence shown here is derived from an EMBL/GenBank/DDBJ whole genome shotgun (WGS) entry which is preliminary data.</text>
</comment>
<evidence type="ECO:0000313" key="3">
    <source>
        <dbReference type="Proteomes" id="UP001583177"/>
    </source>
</evidence>
<feature type="compositionally biased region" description="Basic and acidic residues" evidence="1">
    <location>
        <begin position="366"/>
        <end position="377"/>
    </location>
</feature>
<organism evidence="2 3">
    <name type="scientific">Diaporthe australafricana</name>
    <dbReference type="NCBI Taxonomy" id="127596"/>
    <lineage>
        <taxon>Eukaryota</taxon>
        <taxon>Fungi</taxon>
        <taxon>Dikarya</taxon>
        <taxon>Ascomycota</taxon>
        <taxon>Pezizomycotina</taxon>
        <taxon>Sordariomycetes</taxon>
        <taxon>Sordariomycetidae</taxon>
        <taxon>Diaporthales</taxon>
        <taxon>Diaporthaceae</taxon>
        <taxon>Diaporthe</taxon>
    </lineage>
</organism>
<protein>
    <submittedName>
        <fullName evidence="2">Uncharacterized protein</fullName>
    </submittedName>
</protein>
<sequence>MPALSLDPIVNMTHANNKQRTEYQDTNMDHDHLIKLCKLDLEEKLKTSPLSFVTAEQLDSMPFVRGEEIDVDGNHCGSTNAAPFFQPSRPLDKDTREIFSQDWMELEEGQAPREYPEWSAGWFMKLWRELDSESDELEIDSFGGTAWRYMYDRFMVRGMTGLILPRGCILHYPVGSGFGYSYTHEYYSDIAFFPKDETKPHLACIICDTTISPDKSVLRSEVHGAVALIKHQLGNECSSNHHIKPVMLYTFQKDKYARITQVHYDHKASKIILRQSRQLEIGGPEPTKDVWLLMRWMLSTPVGDTLIKPEDGGLTVDTKEPAVSTLKSEEDGLSDDSKASTVSTIKSEDDGRSDKSNESAVSTLESDTKDWALRAREPEEDGPSIKTKDSAVSMAHICSSA</sequence>
<accession>A0ABR3WK64</accession>
<evidence type="ECO:0000313" key="2">
    <source>
        <dbReference type="EMBL" id="KAL1863887.1"/>
    </source>
</evidence>
<keyword evidence="3" id="KW-1185">Reference proteome</keyword>
<reference evidence="2 3" key="1">
    <citation type="journal article" date="2024" name="IMA Fungus">
        <title>IMA Genome - F19 : A genome assembly and annotation guide to empower mycologists, including annotated draft genome sequences of Ceratocystis pirilliformis, Diaporthe australafricana, Fusarium ophioides, Paecilomyces lecythidis, and Sporothrix stenoceras.</title>
        <authorList>
            <person name="Aylward J."/>
            <person name="Wilson A.M."/>
            <person name="Visagie C.M."/>
            <person name="Spraker J."/>
            <person name="Barnes I."/>
            <person name="Buitendag C."/>
            <person name="Ceriani C."/>
            <person name="Del Mar Angel L."/>
            <person name="du Plessis D."/>
            <person name="Fuchs T."/>
            <person name="Gasser K."/>
            <person name="Kramer D."/>
            <person name="Li W."/>
            <person name="Munsamy K."/>
            <person name="Piso A."/>
            <person name="Price J.L."/>
            <person name="Sonnekus B."/>
            <person name="Thomas C."/>
            <person name="van der Nest A."/>
            <person name="van Dijk A."/>
            <person name="van Heerden A."/>
            <person name="van Vuuren N."/>
            <person name="Yilmaz N."/>
            <person name="Duong T.A."/>
            <person name="van der Merwe N.A."/>
            <person name="Wingfield M.J."/>
            <person name="Wingfield B.D."/>
        </authorList>
    </citation>
    <scope>NUCLEOTIDE SEQUENCE [LARGE SCALE GENOMIC DNA]</scope>
    <source>
        <strain evidence="2 3">CMW 18300</strain>
    </source>
</reference>
<evidence type="ECO:0000256" key="1">
    <source>
        <dbReference type="SAM" id="MobiDB-lite"/>
    </source>
</evidence>
<feature type="region of interest" description="Disordered" evidence="1">
    <location>
        <begin position="324"/>
        <end position="393"/>
    </location>
</feature>
<dbReference type="Proteomes" id="UP001583177">
    <property type="component" value="Unassembled WGS sequence"/>
</dbReference>
<feature type="compositionally biased region" description="Basic and acidic residues" evidence="1">
    <location>
        <begin position="327"/>
        <end position="338"/>
    </location>
</feature>
<feature type="compositionally biased region" description="Basic and acidic residues" evidence="1">
    <location>
        <begin position="346"/>
        <end position="357"/>
    </location>
</feature>
<gene>
    <name evidence="2" type="ORF">Daus18300_008036</name>
</gene>